<feature type="region of interest" description="Disordered" evidence="1">
    <location>
        <begin position="77"/>
        <end position="102"/>
    </location>
</feature>
<evidence type="ECO:0000313" key="3">
    <source>
        <dbReference type="Proteomes" id="UP000001611"/>
    </source>
</evidence>
<proteinExistence type="predicted"/>
<accession>G2WXQ3</accession>
<organism evidence="2 3">
    <name type="scientific">Verticillium dahliae (strain VdLs.17 / ATCC MYA-4575 / FGSC 10137)</name>
    <name type="common">Verticillium wilt</name>
    <dbReference type="NCBI Taxonomy" id="498257"/>
    <lineage>
        <taxon>Eukaryota</taxon>
        <taxon>Fungi</taxon>
        <taxon>Dikarya</taxon>
        <taxon>Ascomycota</taxon>
        <taxon>Pezizomycotina</taxon>
        <taxon>Sordariomycetes</taxon>
        <taxon>Hypocreomycetidae</taxon>
        <taxon>Glomerellales</taxon>
        <taxon>Plectosphaerellaceae</taxon>
        <taxon>Verticillium</taxon>
    </lineage>
</organism>
<reference evidence="2 3" key="1">
    <citation type="submission" date="2008-03" db="EMBL/GenBank/DDBJ databases">
        <title>The Genome Sequence of Verticillium dahliae VdLs.17.</title>
        <authorList>
            <consortium name="The Broad Institute Genome Sequencing Platform"/>
            <person name="Ma L.-J.J."/>
            <person name="Klosterman S.J."/>
            <person name="Subbarao K."/>
            <person name="Dobinson K."/>
            <person name="Veronese P."/>
            <person name="Kang S."/>
            <person name="Gold S.E."/>
            <person name="Young S."/>
            <person name="Jaffe D."/>
            <person name="Gnerre S."/>
            <person name="Berlin A."/>
            <person name="Heiman D."/>
            <person name="Hepburn T."/>
            <person name="Sykes S."/>
            <person name="Alvarado L."/>
            <person name="Kodira C.D."/>
            <person name="Lander E."/>
            <person name="Galagan J."/>
            <person name="Nusbaum C."/>
            <person name="Birren B."/>
        </authorList>
    </citation>
    <scope>NUCLEOTIDE SEQUENCE [LARGE SCALE GENOMIC DNA]</scope>
    <source>
        <strain evidence="3">VdLs.17 / ATCC MYA-4575 / FGSC 10137</strain>
    </source>
</reference>
<sequence>MLLFHSLCIRQPRGIDLALYVSFPEDGGFVSYESANLSWHQDIEAKVSSLLRSFLLPPLMTSGKPWHLRPFSCKSRRAAGVGSRSWGCRRRHDDGEDDDDEA</sequence>
<dbReference type="Proteomes" id="UP000001611">
    <property type="component" value="Chromosome 3"/>
</dbReference>
<dbReference type="RefSeq" id="XP_009651333.1">
    <property type="nucleotide sequence ID" value="XM_009653038.1"/>
</dbReference>
<protein>
    <submittedName>
        <fullName evidence="2">Uncharacterized protein</fullName>
    </submittedName>
</protein>
<dbReference type="HOGENOM" id="CLU_2279618_0_0_1"/>
<evidence type="ECO:0000256" key="1">
    <source>
        <dbReference type="SAM" id="MobiDB-lite"/>
    </source>
</evidence>
<dbReference type="InParanoid" id="G2WXQ3"/>
<dbReference type="GeneID" id="20703848"/>
<evidence type="ECO:0000313" key="2">
    <source>
        <dbReference type="EMBL" id="EGY20861.1"/>
    </source>
</evidence>
<keyword evidence="3" id="KW-1185">Reference proteome</keyword>
<dbReference type="EMBL" id="DS572698">
    <property type="protein sequence ID" value="EGY20861.1"/>
    <property type="molecule type" value="Genomic_DNA"/>
</dbReference>
<dbReference type="AlphaFoldDB" id="G2WXQ3"/>
<gene>
    <name evidence="2" type="ORF">VDAG_02385</name>
</gene>
<dbReference type="KEGG" id="vda:VDAG_02385"/>
<name>G2WXQ3_VERDV</name>